<name>A0A931LQF5_FIMGI</name>
<keyword evidence="1" id="KW-0472">Membrane</keyword>
<evidence type="ECO:0000313" key="3">
    <source>
        <dbReference type="Proteomes" id="UP000727962"/>
    </source>
</evidence>
<dbReference type="AlphaFoldDB" id="A0A931LQF5"/>
<dbReference type="EMBL" id="JACOSL010000001">
    <property type="protein sequence ID" value="MBI1755477.1"/>
    <property type="molecule type" value="Genomic_DNA"/>
</dbReference>
<evidence type="ECO:0000313" key="2">
    <source>
        <dbReference type="EMBL" id="MBI1755477.1"/>
    </source>
</evidence>
<keyword evidence="1" id="KW-0812">Transmembrane</keyword>
<comment type="caution">
    <text evidence="2">The sequence shown here is derived from an EMBL/GenBank/DDBJ whole genome shotgun (WGS) entry which is preliminary data.</text>
</comment>
<evidence type="ECO:0000256" key="1">
    <source>
        <dbReference type="SAM" id="Phobius"/>
    </source>
</evidence>
<reference evidence="2" key="1">
    <citation type="submission" date="2020-07" db="EMBL/GenBank/DDBJ databases">
        <title>Huge and variable diversity of episymbiotic CPR bacteria and DPANN archaea in groundwater ecosystems.</title>
        <authorList>
            <person name="He C.Y."/>
            <person name="Keren R."/>
            <person name="Whittaker M."/>
            <person name="Farag I.F."/>
            <person name="Doudna J."/>
            <person name="Cate J.H.D."/>
            <person name="Banfield J.F."/>
        </authorList>
    </citation>
    <scope>NUCLEOTIDE SEQUENCE</scope>
    <source>
        <strain evidence="2">NC_groundwater_17_Pr7_B-0.1um_64_12</strain>
    </source>
</reference>
<proteinExistence type="predicted"/>
<sequence>MVLLLAAGYAASQVAAIGGWSARWAAVVDAPAVANLSLVFLVLSLVLAAVSDQGQVGGDE</sequence>
<dbReference type="Proteomes" id="UP000727962">
    <property type="component" value="Unassembled WGS sequence"/>
</dbReference>
<organism evidence="2 3">
    <name type="scientific">Fimbriimonas ginsengisoli</name>
    <dbReference type="NCBI Taxonomy" id="1005039"/>
    <lineage>
        <taxon>Bacteria</taxon>
        <taxon>Bacillati</taxon>
        <taxon>Armatimonadota</taxon>
        <taxon>Fimbriimonadia</taxon>
        <taxon>Fimbriimonadales</taxon>
        <taxon>Fimbriimonadaceae</taxon>
        <taxon>Fimbriimonas</taxon>
    </lineage>
</organism>
<keyword evidence="1" id="KW-1133">Transmembrane helix</keyword>
<feature type="transmembrane region" description="Helical" evidence="1">
    <location>
        <begin position="32"/>
        <end position="50"/>
    </location>
</feature>
<accession>A0A931LQF5</accession>
<gene>
    <name evidence="2" type="ORF">HYR64_00025</name>
</gene>
<protein>
    <submittedName>
        <fullName evidence="2">Uncharacterized protein</fullName>
    </submittedName>
</protein>